<dbReference type="GO" id="GO:0004843">
    <property type="term" value="F:cysteine-type deubiquitinase activity"/>
    <property type="evidence" value="ECO:0007669"/>
    <property type="project" value="UniProtKB-UniRule"/>
</dbReference>
<dbReference type="InterPro" id="IPR018200">
    <property type="entry name" value="USP_CS"/>
</dbReference>
<dbReference type="EMBL" id="JAUCMV010000004">
    <property type="protein sequence ID" value="KAK0406597.1"/>
    <property type="molecule type" value="Genomic_DNA"/>
</dbReference>
<dbReference type="GO" id="GO:0016579">
    <property type="term" value="P:protein deubiquitination"/>
    <property type="evidence" value="ECO:0007669"/>
    <property type="project" value="InterPro"/>
</dbReference>
<dbReference type="GO" id="GO:0006508">
    <property type="term" value="P:proteolysis"/>
    <property type="evidence" value="ECO:0007669"/>
    <property type="project" value="UniProtKB-KW"/>
</dbReference>
<comment type="similarity">
    <text evidence="2">Belongs to the peptidase C19 family.</text>
</comment>
<accession>A0AA39HIN9</accession>
<keyword evidence="5" id="KW-1185">Reference proteome</keyword>
<dbReference type="InterPro" id="IPR050185">
    <property type="entry name" value="Ub_carboxyl-term_hydrolase"/>
</dbReference>
<dbReference type="SUPFAM" id="SSF54001">
    <property type="entry name" value="Cysteine proteinases"/>
    <property type="match status" value="1"/>
</dbReference>
<dbReference type="PROSITE" id="PS00973">
    <property type="entry name" value="USP_2"/>
    <property type="match status" value="1"/>
</dbReference>
<comment type="caution">
    <text evidence="4">The sequence shown here is derived from an EMBL/GenBank/DDBJ whole genome shotgun (WGS) entry which is preliminary data.</text>
</comment>
<dbReference type="AlphaFoldDB" id="A0AA39HIN9"/>
<evidence type="ECO:0000259" key="3">
    <source>
        <dbReference type="PROSITE" id="PS50235"/>
    </source>
</evidence>
<dbReference type="InterPro" id="IPR038765">
    <property type="entry name" value="Papain-like_cys_pep_sf"/>
</dbReference>
<dbReference type="EC" id="3.4.19.12" evidence="2"/>
<keyword evidence="2" id="KW-0645">Protease</keyword>
<dbReference type="CDD" id="cd02674">
    <property type="entry name" value="Peptidase_C19R"/>
    <property type="match status" value="1"/>
</dbReference>
<gene>
    <name evidence="4" type="ORF">QR680_018676</name>
</gene>
<keyword evidence="2" id="KW-0378">Hydrolase</keyword>
<dbReference type="PROSITE" id="PS50235">
    <property type="entry name" value="USP_3"/>
    <property type="match status" value="1"/>
</dbReference>
<protein>
    <recommendedName>
        <fullName evidence="2">Ubiquitin carboxyl-terminal hydrolase</fullName>
        <ecNumber evidence="2">3.4.19.12</ecNumber>
    </recommendedName>
</protein>
<evidence type="ECO:0000256" key="2">
    <source>
        <dbReference type="RuleBase" id="RU366025"/>
    </source>
</evidence>
<reference evidence="4" key="1">
    <citation type="submission" date="2023-06" db="EMBL/GenBank/DDBJ databases">
        <title>Genomic analysis of the entomopathogenic nematode Steinernema hermaphroditum.</title>
        <authorList>
            <person name="Schwarz E.M."/>
            <person name="Heppert J.K."/>
            <person name="Baniya A."/>
            <person name="Schwartz H.T."/>
            <person name="Tan C.-H."/>
            <person name="Antoshechkin I."/>
            <person name="Sternberg P.W."/>
            <person name="Goodrich-Blair H."/>
            <person name="Dillman A.R."/>
        </authorList>
    </citation>
    <scope>NUCLEOTIDE SEQUENCE</scope>
    <source>
        <strain evidence="4">PS9179</strain>
        <tissue evidence="4">Whole animal</tissue>
    </source>
</reference>
<comment type="catalytic activity">
    <reaction evidence="1 2">
        <text>Thiol-dependent hydrolysis of ester, thioester, amide, peptide and isopeptide bonds formed by the C-terminal Gly of ubiquitin (a 76-residue protein attached to proteins as an intracellular targeting signal).</text>
        <dbReference type="EC" id="3.4.19.12"/>
    </reaction>
</comment>
<keyword evidence="2" id="KW-0833">Ubl conjugation pathway</keyword>
<evidence type="ECO:0000256" key="1">
    <source>
        <dbReference type="ARBA" id="ARBA00000707"/>
    </source>
</evidence>
<name>A0AA39HIN9_9BILA</name>
<feature type="domain" description="USP" evidence="3">
    <location>
        <begin position="38"/>
        <end position="370"/>
    </location>
</feature>
<dbReference type="InterPro" id="IPR028889">
    <property type="entry name" value="USP"/>
</dbReference>
<dbReference type="PROSITE" id="PS00972">
    <property type="entry name" value="USP_1"/>
    <property type="match status" value="1"/>
</dbReference>
<proteinExistence type="inferred from homology"/>
<keyword evidence="2" id="KW-0788">Thiol protease</keyword>
<sequence>MLTESSKKSPDEDAEEQYPFREIVVDESKPQYVLQGVCGLWNYGATCYMNSALQCLVAIPELTQFFAQRRYREELNITSKKFEGQLAVAYKALLEEMEAANGAIVPDGLRNLIKKYEGRFNNNEQQDAQEFLSFFLDELHEDLNRVVKKPYIEYSESILQTHAEMGREAWENHRKREDSVVVDLAHLQVKYKRTCTTCSTESVRFESAASLTLELPEEEMFSPHISLFDCIEKHTSEELLGEDNAWFCPQCQKMQEAKLKTDLWKLPKILILHLKRFRFCGNANSKIESTVTFPLKGFKLLDNSEDETCVYDLVGVCNHVGSDVNNGHYTAMVLRDGLWYYISDIMITEMFDLPDEVSSTQAYVLIYRCRGEEDPALKRTIWI</sequence>
<evidence type="ECO:0000313" key="5">
    <source>
        <dbReference type="Proteomes" id="UP001175271"/>
    </source>
</evidence>
<dbReference type="PANTHER" id="PTHR21646">
    <property type="entry name" value="UBIQUITIN CARBOXYL-TERMINAL HYDROLASE"/>
    <property type="match status" value="1"/>
</dbReference>
<organism evidence="4 5">
    <name type="scientific">Steinernema hermaphroditum</name>
    <dbReference type="NCBI Taxonomy" id="289476"/>
    <lineage>
        <taxon>Eukaryota</taxon>
        <taxon>Metazoa</taxon>
        <taxon>Ecdysozoa</taxon>
        <taxon>Nematoda</taxon>
        <taxon>Chromadorea</taxon>
        <taxon>Rhabditida</taxon>
        <taxon>Tylenchina</taxon>
        <taxon>Panagrolaimomorpha</taxon>
        <taxon>Strongyloidoidea</taxon>
        <taxon>Steinernematidae</taxon>
        <taxon>Steinernema</taxon>
    </lineage>
</organism>
<dbReference type="Gene3D" id="3.90.70.10">
    <property type="entry name" value="Cysteine proteinases"/>
    <property type="match status" value="1"/>
</dbReference>
<dbReference type="InterPro" id="IPR001394">
    <property type="entry name" value="Peptidase_C19_UCH"/>
</dbReference>
<evidence type="ECO:0000313" key="4">
    <source>
        <dbReference type="EMBL" id="KAK0406597.1"/>
    </source>
</evidence>
<dbReference type="Pfam" id="PF00443">
    <property type="entry name" value="UCH"/>
    <property type="match status" value="1"/>
</dbReference>
<dbReference type="Proteomes" id="UP001175271">
    <property type="component" value="Unassembled WGS sequence"/>
</dbReference>